<feature type="domain" description="N-acetyltransferase" evidence="1">
    <location>
        <begin position="92"/>
        <end position="231"/>
    </location>
</feature>
<dbReference type="SUPFAM" id="SSF55729">
    <property type="entry name" value="Acyl-CoA N-acyltransferases (Nat)"/>
    <property type="match status" value="1"/>
</dbReference>
<sequence>MAIEVLPITTADIPAAVACIQRAFADDPYFKWIFNTSKLNVHRNAASLSAHLRYGINCKAPIYVAKFTPDPDQKVPIPILTPKIVGVCWWFPPHPPSKPESWTEWTQEWILSFRQFLFNVRYFGRGGLNLRRYHIWKDVQKEAHDEVWVNPRGYYFCNVIAVDSEMRGMGVGRMLVDVVTERADREGVPCYLESSKGMPNLKIYEKLGFDLVKEIECVDERDACKLYCMTRQPTLKA</sequence>
<protein>
    <recommendedName>
        <fullName evidence="1">N-acetyltransferase domain-containing protein</fullName>
    </recommendedName>
</protein>
<dbReference type="InterPro" id="IPR052523">
    <property type="entry name" value="Trichothecene_AcTrans"/>
</dbReference>
<dbReference type="STRING" id="573508.A0A1E3BQ87"/>
<dbReference type="AlphaFoldDB" id="A0A1E3BQ87"/>
<dbReference type="PANTHER" id="PTHR42791:SF4">
    <property type="entry name" value="ACETYLTRANSFERASE, GNAT FAMILY FAMILY (AFU_ORTHOLOGUE AFUA_4G09540)-RELATED"/>
    <property type="match status" value="1"/>
</dbReference>
<dbReference type="VEuPathDB" id="FungiDB:SI65_00677"/>
<evidence type="ECO:0000259" key="1">
    <source>
        <dbReference type="PROSITE" id="PS51186"/>
    </source>
</evidence>
<organism evidence="2 3">
    <name type="scientific">Aspergillus cristatus</name>
    <name type="common">Chinese Fuzhuan brick tea-fermentation fungus</name>
    <name type="synonym">Eurotium cristatum</name>
    <dbReference type="NCBI Taxonomy" id="573508"/>
    <lineage>
        <taxon>Eukaryota</taxon>
        <taxon>Fungi</taxon>
        <taxon>Dikarya</taxon>
        <taxon>Ascomycota</taxon>
        <taxon>Pezizomycotina</taxon>
        <taxon>Eurotiomycetes</taxon>
        <taxon>Eurotiomycetidae</taxon>
        <taxon>Eurotiales</taxon>
        <taxon>Aspergillaceae</taxon>
        <taxon>Aspergillus</taxon>
        <taxon>Aspergillus subgen. Aspergillus</taxon>
    </lineage>
</organism>
<dbReference type="PANTHER" id="PTHR42791">
    <property type="entry name" value="GNAT FAMILY ACETYLTRANSFERASE"/>
    <property type="match status" value="1"/>
</dbReference>
<dbReference type="PROSITE" id="PS51186">
    <property type="entry name" value="GNAT"/>
    <property type="match status" value="1"/>
</dbReference>
<dbReference type="InterPro" id="IPR016181">
    <property type="entry name" value="Acyl_CoA_acyltransferase"/>
</dbReference>
<dbReference type="CDD" id="cd04301">
    <property type="entry name" value="NAT_SF"/>
    <property type="match status" value="1"/>
</dbReference>
<gene>
    <name evidence="2" type="ORF">SI65_00677</name>
</gene>
<evidence type="ECO:0000313" key="3">
    <source>
        <dbReference type="Proteomes" id="UP000094569"/>
    </source>
</evidence>
<dbReference type="Pfam" id="PF00583">
    <property type="entry name" value="Acetyltransf_1"/>
    <property type="match status" value="1"/>
</dbReference>
<reference evidence="2 3" key="1">
    <citation type="journal article" date="2016" name="BMC Genomics">
        <title>Comparative genomic and transcriptomic analyses of the Fuzhuan brick tea-fermentation fungus Aspergillus cristatus.</title>
        <authorList>
            <person name="Ge Y."/>
            <person name="Wang Y."/>
            <person name="Liu Y."/>
            <person name="Tan Y."/>
            <person name="Ren X."/>
            <person name="Zhang X."/>
            <person name="Hyde K.D."/>
            <person name="Liu Y."/>
            <person name="Liu Z."/>
        </authorList>
    </citation>
    <scope>NUCLEOTIDE SEQUENCE [LARGE SCALE GENOMIC DNA]</scope>
    <source>
        <strain evidence="2 3">GZAAS20.1005</strain>
    </source>
</reference>
<dbReference type="Proteomes" id="UP000094569">
    <property type="component" value="Unassembled WGS sequence"/>
</dbReference>
<dbReference type="Gene3D" id="3.40.630.30">
    <property type="match status" value="1"/>
</dbReference>
<evidence type="ECO:0000313" key="2">
    <source>
        <dbReference type="EMBL" id="ODM23088.1"/>
    </source>
</evidence>
<accession>A0A1E3BQ87</accession>
<comment type="caution">
    <text evidence="2">The sequence shown here is derived from an EMBL/GenBank/DDBJ whole genome shotgun (WGS) entry which is preliminary data.</text>
</comment>
<dbReference type="OrthoDB" id="512662at2759"/>
<dbReference type="EMBL" id="JXNT01000001">
    <property type="protein sequence ID" value="ODM23088.1"/>
    <property type="molecule type" value="Genomic_DNA"/>
</dbReference>
<keyword evidence="3" id="KW-1185">Reference proteome</keyword>
<dbReference type="InterPro" id="IPR000182">
    <property type="entry name" value="GNAT_dom"/>
</dbReference>
<name>A0A1E3BQ87_ASPCR</name>
<dbReference type="GO" id="GO:0016747">
    <property type="term" value="F:acyltransferase activity, transferring groups other than amino-acyl groups"/>
    <property type="evidence" value="ECO:0007669"/>
    <property type="project" value="InterPro"/>
</dbReference>
<proteinExistence type="predicted"/>